<dbReference type="EMBL" id="FMCR01000001">
    <property type="protein sequence ID" value="SCE64632.1"/>
    <property type="molecule type" value="Genomic_DNA"/>
</dbReference>
<protein>
    <recommendedName>
        <fullName evidence="3">Arsenate reductase</fullName>
    </recommendedName>
</protein>
<dbReference type="STRING" id="285676.GA0070561_0511"/>
<accession>A0A1C4TYV6</accession>
<evidence type="ECO:0008006" key="3">
    <source>
        <dbReference type="Google" id="ProtNLM"/>
    </source>
</evidence>
<evidence type="ECO:0000313" key="2">
    <source>
        <dbReference type="Proteomes" id="UP000198864"/>
    </source>
</evidence>
<reference evidence="1 2" key="1">
    <citation type="submission" date="2016-06" db="EMBL/GenBank/DDBJ databases">
        <authorList>
            <person name="Kjaerup R.B."/>
            <person name="Dalgaard T.S."/>
            <person name="Juul-Madsen H.R."/>
        </authorList>
    </citation>
    <scope>NUCLEOTIDE SEQUENCE [LARGE SCALE GENOMIC DNA]</scope>
    <source>
        <strain evidence="1 2">DSM 44871</strain>
    </source>
</reference>
<organism evidence="1 2">
    <name type="scientific">Micromonospora saelicesensis</name>
    <dbReference type="NCBI Taxonomy" id="285676"/>
    <lineage>
        <taxon>Bacteria</taxon>
        <taxon>Bacillati</taxon>
        <taxon>Actinomycetota</taxon>
        <taxon>Actinomycetes</taxon>
        <taxon>Micromonosporales</taxon>
        <taxon>Micromonosporaceae</taxon>
        <taxon>Micromonospora</taxon>
    </lineage>
</organism>
<sequence>MHPVLRYTLTVVGMTTDSQAWVPESCTLPSGQRPLRLAEFDDLFATALLAQQRLSPTELRWRLDATAEATARDLIGRESSCCSFFSFTLAADTGTLRLDVQVPAAHVDVLDALALRAAAGTTA</sequence>
<proteinExistence type="predicted"/>
<dbReference type="AlphaFoldDB" id="A0A1C4TYV6"/>
<dbReference type="Proteomes" id="UP000198864">
    <property type="component" value="Unassembled WGS sequence"/>
</dbReference>
<evidence type="ECO:0000313" key="1">
    <source>
        <dbReference type="EMBL" id="SCE64632.1"/>
    </source>
</evidence>
<name>A0A1C4TYV6_9ACTN</name>
<gene>
    <name evidence="1" type="ORF">GA0070561_0511</name>
</gene>